<evidence type="ECO:0000256" key="1">
    <source>
        <dbReference type="ARBA" id="ARBA00023295"/>
    </source>
</evidence>
<keyword evidence="1" id="KW-0326">Glycosidase</keyword>
<evidence type="ECO:0000259" key="3">
    <source>
        <dbReference type="PROSITE" id="PS50853"/>
    </source>
</evidence>
<dbReference type="Gene3D" id="2.60.40.10">
    <property type="entry name" value="Immunoglobulins"/>
    <property type="match status" value="1"/>
</dbReference>
<gene>
    <name evidence="4" type="ORF">ACFYU5_19160</name>
</gene>
<reference evidence="4 5" key="1">
    <citation type="submission" date="2024-10" db="EMBL/GenBank/DDBJ databases">
        <title>The Natural Products Discovery Center: Release of the First 8490 Sequenced Strains for Exploring Actinobacteria Biosynthetic Diversity.</title>
        <authorList>
            <person name="Kalkreuter E."/>
            <person name="Kautsar S.A."/>
            <person name="Yang D."/>
            <person name="Bader C.D."/>
            <person name="Teijaro C.N."/>
            <person name="Fluegel L."/>
            <person name="Davis C.M."/>
            <person name="Simpson J.R."/>
            <person name="Lauterbach L."/>
            <person name="Steele A.D."/>
            <person name="Gui C."/>
            <person name="Meng S."/>
            <person name="Li G."/>
            <person name="Viehrig K."/>
            <person name="Ye F."/>
            <person name="Su P."/>
            <person name="Kiefer A.F."/>
            <person name="Nichols A."/>
            <person name="Cepeda A.J."/>
            <person name="Yan W."/>
            <person name="Fan B."/>
            <person name="Jiang Y."/>
            <person name="Adhikari A."/>
            <person name="Zheng C.-J."/>
            <person name="Schuster L."/>
            <person name="Cowan T.M."/>
            <person name="Smanski M.J."/>
            <person name="Chevrette M.G."/>
            <person name="De Carvalho L.P.S."/>
            <person name="Shen B."/>
        </authorList>
    </citation>
    <scope>NUCLEOTIDE SEQUENCE [LARGE SCALE GENOMIC DNA]</scope>
    <source>
        <strain evidence="4 5">NPDC004119</strain>
    </source>
</reference>
<evidence type="ECO:0000313" key="5">
    <source>
        <dbReference type="Proteomes" id="UP001601442"/>
    </source>
</evidence>
<comment type="caution">
    <text evidence="4">The sequence shown here is derived from an EMBL/GenBank/DDBJ whole genome shotgun (WGS) entry which is preliminary data.</text>
</comment>
<dbReference type="Pfam" id="PF25681">
    <property type="entry name" value="Phage_TTP_17"/>
    <property type="match status" value="1"/>
</dbReference>
<dbReference type="PROSITE" id="PS50853">
    <property type="entry name" value="FN3"/>
    <property type="match status" value="1"/>
</dbReference>
<dbReference type="Proteomes" id="UP001601442">
    <property type="component" value="Unassembled WGS sequence"/>
</dbReference>
<evidence type="ECO:0000313" key="4">
    <source>
        <dbReference type="EMBL" id="MFF0498533.1"/>
    </source>
</evidence>
<dbReference type="InterPro" id="IPR013783">
    <property type="entry name" value="Ig-like_fold"/>
</dbReference>
<dbReference type="EMBL" id="JBIAMT010000003">
    <property type="protein sequence ID" value="MFF0498533.1"/>
    <property type="molecule type" value="Genomic_DNA"/>
</dbReference>
<protein>
    <recommendedName>
        <fullName evidence="3">Fibronectin type-III domain-containing protein</fullName>
    </recommendedName>
</protein>
<name>A0ABW6P5U9_9NOCA</name>
<organism evidence="4 5">
    <name type="scientific">Nocardia aobensis</name>
    <dbReference type="NCBI Taxonomy" id="257277"/>
    <lineage>
        <taxon>Bacteria</taxon>
        <taxon>Bacillati</taxon>
        <taxon>Actinomycetota</taxon>
        <taxon>Actinomycetes</taxon>
        <taxon>Mycobacteriales</taxon>
        <taxon>Nocardiaceae</taxon>
        <taxon>Nocardia</taxon>
    </lineage>
</organism>
<dbReference type="CDD" id="cd00063">
    <property type="entry name" value="FN3"/>
    <property type="match status" value="1"/>
</dbReference>
<dbReference type="SUPFAM" id="SSF49265">
    <property type="entry name" value="Fibronectin type III"/>
    <property type="match status" value="1"/>
</dbReference>
<dbReference type="RefSeq" id="WP_387396074.1">
    <property type="nucleotide sequence ID" value="NZ_JBIAMT010000003.1"/>
</dbReference>
<keyword evidence="2" id="KW-0624">Polysaccharide degradation</keyword>
<dbReference type="InterPro" id="IPR058154">
    <property type="entry name" value="Bxb1_TTP-like"/>
</dbReference>
<sequence>MAYNLWDSIFTGNDTRIRKALYGSFLIRDWNGSATSLSSYSPFDATTGNLSTTLLTTDGWVDPGMISENGVQFNPKYTTNETMVWQSRVAARTDVTQDEEECTVSFMEGTPTIDELNYQLPLGSLPALGSSGYAVAKPNVPQMQYRQVLALGVDGSTGNNEYFAILFSRCLVTKVEKFDFSAKDAIQASLTFSAYPDPYSGFAVKRFREGPAWRSSGGTTSTPGAVTATAEAGAKAQLVFAAPSSNNGPFTYTVYERTPSGTGTGTQLGVGDVTVIGTTGGNVTLEVSGLTASSTYDFAVTATGSNGSTSAMTAYSTPSITAIA</sequence>
<keyword evidence="2" id="KW-0119">Carbohydrate metabolism</keyword>
<evidence type="ECO:0000256" key="2">
    <source>
        <dbReference type="ARBA" id="ARBA00023326"/>
    </source>
</evidence>
<keyword evidence="5" id="KW-1185">Reference proteome</keyword>
<dbReference type="InterPro" id="IPR036116">
    <property type="entry name" value="FN3_sf"/>
</dbReference>
<keyword evidence="1" id="KW-0378">Hydrolase</keyword>
<accession>A0ABW6P5U9</accession>
<dbReference type="InterPro" id="IPR003961">
    <property type="entry name" value="FN3_dom"/>
</dbReference>
<proteinExistence type="predicted"/>
<feature type="domain" description="Fibronectin type-III" evidence="3">
    <location>
        <begin position="222"/>
        <end position="324"/>
    </location>
</feature>